<sequence length="1098" mass="123223">MADIEMSDQNHPVDDEDTIMHDASMLPADESELGLMDSSYDPMDISPLPMRNRSPVGAQPKGTVPGHLTNPSAVASGIGQNDAAPAFPKYNGRGFFQNLTRSPVIRVTRRFSPRSPIHNPYLTTIDPAKSVLRPLHLQNQTPVQDPLERMKRMFRPRDKGLVMGNSSEPISEKKIEQVPEIKISAPSSEDKSAAQSFKDKTTLHLNVKETPCSFQFPFRIHEPEASRKRCYNDGPAHPCNYQVPGVAGHINTKYRRVSINDFPVSAIKANDKPKSATPTTALNEPAPLSTLNESPHSPSTHDHLAAFDRVTDAHMSAQNGHRASTITTPYHMPGAWPESSPVCGDPLYATVEDAMMTGVITTVQDDIIMTDENENPKTKVNNMAIDSMEIDERSQATHNMDLDQNEAPLLEQNANIWHGYWQAAYQGTTKAVGTLLNFVRDTFSSAPSFGPVVDQTFSVFRRRRRASPEYRRGSRESSPSHQHSPTRASLRSLPEEQRHKIRCHKWRSDRGLAGPVALPFPKLHIDNPQSPASIDSSSNNYQKMSGAMSPKRAKNPKFTHKQKEKRMHRSRHERSSSKHDSRSANGKRSSMYGVQKRSGRATPHKQPAAASTQPSQAWVQPISPNVHRRVFFAHTPPRRYPELAEKERQYAAWRNGLGEKRRKEKELEAQIQEAARAAAAVRQEATGPANDKRTLNKKEATKEKQENQEKQEQKKSRRVHFAESPKLPTEIAPHLRSGALQTKPDEEQKENVAPTTEETEKAPEVTVENVPEVAVVNEAPPDTASESETDEDPWLRLETPFGRPVSAVRLFYPDPQPLPAGRTESIYASEWREMEEEERRKQRQTRIRPDGPAVRPLSEVWEDKVSELRRLPPSRKVATTLNGDPLSQKDLATCYTPMAWLNDEVINSYLALVIEYLRRTHNNAGRHDKPRFHAFNSFFFANMRDKGYESVRRWATRAKIGGESLLNVDTVFVPVHHNSHWTLIVVKPMAKTIEHFDSLGPPSRSHIAVIKSWLREELGPKFRGDEWTALPSQSPQQNNGSDCGAFLLSTAKAVAIGLEPMSYGATDVPLLRRRIVAELMAGRLEGEFDPAHGGEVLL</sequence>
<evidence type="ECO:0000313" key="2">
    <source>
        <dbReference type="Proteomes" id="UP001177260"/>
    </source>
</evidence>
<evidence type="ECO:0000313" key="1">
    <source>
        <dbReference type="EMBL" id="KAK1145278.1"/>
    </source>
</evidence>
<protein>
    <submittedName>
        <fullName evidence="1">Uncharacterized protein</fullName>
    </submittedName>
</protein>
<accession>A0ACC3B5Q4</accession>
<organism evidence="1 2">
    <name type="scientific">Aspergillus melleus</name>
    <dbReference type="NCBI Taxonomy" id="138277"/>
    <lineage>
        <taxon>Eukaryota</taxon>
        <taxon>Fungi</taxon>
        <taxon>Dikarya</taxon>
        <taxon>Ascomycota</taxon>
        <taxon>Pezizomycotina</taxon>
        <taxon>Eurotiomycetes</taxon>
        <taxon>Eurotiomycetidae</taxon>
        <taxon>Eurotiales</taxon>
        <taxon>Aspergillaceae</taxon>
        <taxon>Aspergillus</taxon>
        <taxon>Aspergillus subgen. Circumdati</taxon>
    </lineage>
</organism>
<proteinExistence type="predicted"/>
<dbReference type="EMBL" id="JAOPJF010000025">
    <property type="protein sequence ID" value="KAK1145278.1"/>
    <property type="molecule type" value="Genomic_DNA"/>
</dbReference>
<keyword evidence="2" id="KW-1185">Reference proteome</keyword>
<name>A0ACC3B5Q4_9EURO</name>
<dbReference type="Proteomes" id="UP001177260">
    <property type="component" value="Unassembled WGS sequence"/>
</dbReference>
<reference evidence="1 2" key="1">
    <citation type="journal article" date="2023" name="ACS Omega">
        <title>Identification of the Neoaspergillic Acid Biosynthesis Gene Cluster by Establishing an In Vitro CRISPR-Ribonucleoprotein Genetic System in Aspergillus melleus.</title>
        <authorList>
            <person name="Yuan B."/>
            <person name="Grau M.F."/>
            <person name="Murata R.M."/>
            <person name="Torok T."/>
            <person name="Venkateswaran K."/>
            <person name="Stajich J.E."/>
            <person name="Wang C.C.C."/>
        </authorList>
    </citation>
    <scope>NUCLEOTIDE SEQUENCE [LARGE SCALE GENOMIC DNA]</scope>
    <source>
        <strain evidence="1 2">IMV 1140</strain>
    </source>
</reference>
<gene>
    <name evidence="1" type="ORF">N8T08_004431</name>
</gene>
<comment type="caution">
    <text evidence="1">The sequence shown here is derived from an EMBL/GenBank/DDBJ whole genome shotgun (WGS) entry which is preliminary data.</text>
</comment>